<organism evidence="4 5">
    <name type="scientific">Albimonas pacifica</name>
    <dbReference type="NCBI Taxonomy" id="1114924"/>
    <lineage>
        <taxon>Bacteria</taxon>
        <taxon>Pseudomonadati</taxon>
        <taxon>Pseudomonadota</taxon>
        <taxon>Alphaproteobacteria</taxon>
        <taxon>Rhodobacterales</taxon>
        <taxon>Paracoccaceae</taxon>
        <taxon>Albimonas</taxon>
    </lineage>
</organism>
<evidence type="ECO:0000256" key="2">
    <source>
        <dbReference type="ARBA" id="ARBA00023239"/>
    </source>
</evidence>
<dbReference type="InterPro" id="IPR050197">
    <property type="entry name" value="Aldolase_class_II_sugar_metab"/>
</dbReference>
<dbReference type="InterPro" id="IPR036409">
    <property type="entry name" value="Aldolase_II/adducin_N_sf"/>
</dbReference>
<reference evidence="4 5" key="1">
    <citation type="submission" date="2016-10" db="EMBL/GenBank/DDBJ databases">
        <authorList>
            <person name="de Groot N.N."/>
        </authorList>
    </citation>
    <scope>NUCLEOTIDE SEQUENCE [LARGE SCALE GENOMIC DNA]</scope>
    <source>
        <strain evidence="4 5">CGMCC 1.11030</strain>
    </source>
</reference>
<dbReference type="GO" id="GO:0016832">
    <property type="term" value="F:aldehyde-lyase activity"/>
    <property type="evidence" value="ECO:0007669"/>
    <property type="project" value="TreeGrafter"/>
</dbReference>
<dbReference type="Pfam" id="PF00596">
    <property type="entry name" value="Aldolase_II"/>
    <property type="match status" value="1"/>
</dbReference>
<dbReference type="SMART" id="SM01007">
    <property type="entry name" value="Aldolase_II"/>
    <property type="match status" value="1"/>
</dbReference>
<dbReference type="STRING" id="1114924.SAMN05216258_101278"/>
<dbReference type="AlphaFoldDB" id="A0A1I3BQT1"/>
<dbReference type="PANTHER" id="PTHR22789:SF0">
    <property type="entry name" value="3-OXO-TETRONATE 4-PHOSPHATE DECARBOXYLASE-RELATED"/>
    <property type="match status" value="1"/>
</dbReference>
<dbReference type="RefSeq" id="WP_092857073.1">
    <property type="nucleotide sequence ID" value="NZ_FOQH01000001.1"/>
</dbReference>
<dbReference type="EMBL" id="FOQH01000001">
    <property type="protein sequence ID" value="SFH64668.1"/>
    <property type="molecule type" value="Genomic_DNA"/>
</dbReference>
<sequence>MTEAESREALVHLSREAIARELSNATAGNISVRAEQGMLITPSSIPPDRMTPAQCVPTGFDGAWEGSFRPSSEWALHARIYQTRPEVGAIVHAHPPHCVALSALRRPIPAFHYMVAGFGGDEVPCCAYATFGTKALADAVAQTVGTRFHACLMANHGAIAFGPDLETAFGRLEKLEALARQYLLACSANAPIVLLTEAEMRDVRAAYAAGAYGVTPAAAKG</sequence>
<evidence type="ECO:0000256" key="1">
    <source>
        <dbReference type="ARBA" id="ARBA00022723"/>
    </source>
</evidence>
<dbReference type="Gene3D" id="3.40.225.10">
    <property type="entry name" value="Class II aldolase/adducin N-terminal domain"/>
    <property type="match status" value="1"/>
</dbReference>
<name>A0A1I3BQT1_9RHOB</name>
<keyword evidence="5" id="KW-1185">Reference proteome</keyword>
<evidence type="ECO:0000313" key="4">
    <source>
        <dbReference type="EMBL" id="SFH64668.1"/>
    </source>
</evidence>
<proteinExistence type="predicted"/>
<dbReference type="Proteomes" id="UP000199377">
    <property type="component" value="Unassembled WGS sequence"/>
</dbReference>
<evidence type="ECO:0000259" key="3">
    <source>
        <dbReference type="SMART" id="SM01007"/>
    </source>
</evidence>
<dbReference type="PANTHER" id="PTHR22789">
    <property type="entry name" value="FUCULOSE PHOSPHATE ALDOLASE"/>
    <property type="match status" value="1"/>
</dbReference>
<keyword evidence="1" id="KW-0479">Metal-binding</keyword>
<feature type="domain" description="Class II aldolase/adducin N-terminal" evidence="3">
    <location>
        <begin position="8"/>
        <end position="183"/>
    </location>
</feature>
<dbReference type="OrthoDB" id="5291399at2"/>
<keyword evidence="2" id="KW-0456">Lyase</keyword>
<gene>
    <name evidence="4" type="ORF">SAMN05216258_101278</name>
</gene>
<dbReference type="SUPFAM" id="SSF53639">
    <property type="entry name" value="AraD/HMP-PK domain-like"/>
    <property type="match status" value="1"/>
</dbReference>
<dbReference type="InterPro" id="IPR001303">
    <property type="entry name" value="Aldolase_II/adducin_N"/>
</dbReference>
<protein>
    <submittedName>
        <fullName evidence="4">L-fuculose-phosphate aldolase</fullName>
    </submittedName>
</protein>
<dbReference type="GO" id="GO:0005829">
    <property type="term" value="C:cytosol"/>
    <property type="evidence" value="ECO:0007669"/>
    <property type="project" value="TreeGrafter"/>
</dbReference>
<evidence type="ECO:0000313" key="5">
    <source>
        <dbReference type="Proteomes" id="UP000199377"/>
    </source>
</evidence>
<accession>A0A1I3BQT1</accession>
<dbReference type="GO" id="GO:0046872">
    <property type="term" value="F:metal ion binding"/>
    <property type="evidence" value="ECO:0007669"/>
    <property type="project" value="UniProtKB-KW"/>
</dbReference>
<dbReference type="GO" id="GO:0019323">
    <property type="term" value="P:pentose catabolic process"/>
    <property type="evidence" value="ECO:0007669"/>
    <property type="project" value="TreeGrafter"/>
</dbReference>